<keyword evidence="9" id="KW-1185">Reference proteome</keyword>
<evidence type="ECO:0000256" key="7">
    <source>
        <dbReference type="SAM" id="Phobius"/>
    </source>
</evidence>
<evidence type="ECO:0000256" key="4">
    <source>
        <dbReference type="ARBA" id="ARBA00023098"/>
    </source>
</evidence>
<keyword evidence="6" id="KW-0012">Acyltransferase</keyword>
<reference evidence="8 9" key="1">
    <citation type="journal article" date="2020" name="ISME J.">
        <title>Uncovering the hidden diversity of litter-decomposition mechanisms in mushroom-forming fungi.</title>
        <authorList>
            <person name="Floudas D."/>
            <person name="Bentzer J."/>
            <person name="Ahren D."/>
            <person name="Johansson T."/>
            <person name="Persson P."/>
            <person name="Tunlid A."/>
        </authorList>
    </citation>
    <scope>NUCLEOTIDE SEQUENCE [LARGE SCALE GENOMIC DNA]</scope>
    <source>
        <strain evidence="8 9">CBS 146.42</strain>
    </source>
</reference>
<evidence type="ECO:0000256" key="2">
    <source>
        <dbReference type="ARBA" id="ARBA00022692"/>
    </source>
</evidence>
<evidence type="ECO:0008006" key="10">
    <source>
        <dbReference type="Google" id="ProtNLM"/>
    </source>
</evidence>
<evidence type="ECO:0000256" key="3">
    <source>
        <dbReference type="ARBA" id="ARBA00022989"/>
    </source>
</evidence>
<dbReference type="GO" id="GO:0006629">
    <property type="term" value="P:lipid metabolic process"/>
    <property type="evidence" value="ECO:0007669"/>
    <property type="project" value="UniProtKB-KW"/>
</dbReference>
<protein>
    <recommendedName>
        <fullName evidence="10">Phospholipid/glycerol acyltransferase domain-containing protein</fullName>
    </recommendedName>
</protein>
<evidence type="ECO:0000313" key="8">
    <source>
        <dbReference type="EMBL" id="KAF5364219.1"/>
    </source>
</evidence>
<keyword evidence="3 7" id="KW-1133">Transmembrane helix</keyword>
<keyword evidence="2 7" id="KW-0812">Transmembrane</keyword>
<keyword evidence="1" id="KW-0808">Transferase</keyword>
<comment type="caution">
    <text evidence="8">The sequence shown here is derived from an EMBL/GenBank/DDBJ whole genome shotgun (WGS) entry which is preliminary data.</text>
</comment>
<name>A0A8H5GFR6_9AGAR</name>
<dbReference type="Proteomes" id="UP000559027">
    <property type="component" value="Unassembled WGS sequence"/>
</dbReference>
<dbReference type="GO" id="GO:0016746">
    <property type="term" value="F:acyltransferase activity"/>
    <property type="evidence" value="ECO:0007669"/>
    <property type="project" value="UniProtKB-KW"/>
</dbReference>
<sequence>MALLRSTLGPLPARRMRSVAVRRSRVRRQLQVALCLGLMEKFSAYRDPGTGIQPFSVPLPPTSTTGPLQAITRVLGFGLGVFRTAIICSIALLYLTLVEILCLVLVPIPPLHRAITRVFTFVLAKLALWTLGIIWVPVETITKKKIGRNAHRNEPWNPNAGDLIISNWASWIEVLWLAARCNPVFVLPVPESIPKFEDTVHQPMPVTNRPGRATGTGSANIQSIQKHSAVPVVPIKGFRRVSLLRMICLAGRVPPFFKDESGTSSLDEIRKSAGRPVVVFPECTTSNGRGLLRFANVFNEEVPVKGYQVFIMCVRYDPPTLYTPTLTRPVGIPGPAFLNPLSHIFEIASSVVPLTVSIRLLPPSESPGSQLFLASDYVKGGSGEDQLAESSASLISQIGRLKRTGLGWEDKASFFHYRNLKFV</sequence>
<keyword evidence="5 7" id="KW-0472">Membrane</keyword>
<dbReference type="PANTHER" id="PTHR23063:SF60">
    <property type="entry name" value="LYSOPHOSPHATIDIC ACID:OLEOYL-COA ACYLTRANSFERASE 1"/>
    <property type="match status" value="1"/>
</dbReference>
<dbReference type="OrthoDB" id="272512at2759"/>
<accession>A0A8H5GFR6</accession>
<organism evidence="8 9">
    <name type="scientific">Leucocoprinus leucothites</name>
    <dbReference type="NCBI Taxonomy" id="201217"/>
    <lineage>
        <taxon>Eukaryota</taxon>
        <taxon>Fungi</taxon>
        <taxon>Dikarya</taxon>
        <taxon>Basidiomycota</taxon>
        <taxon>Agaricomycotina</taxon>
        <taxon>Agaricomycetes</taxon>
        <taxon>Agaricomycetidae</taxon>
        <taxon>Agaricales</taxon>
        <taxon>Agaricineae</taxon>
        <taxon>Agaricaceae</taxon>
        <taxon>Leucocoprinus</taxon>
    </lineage>
</organism>
<evidence type="ECO:0000256" key="5">
    <source>
        <dbReference type="ARBA" id="ARBA00023136"/>
    </source>
</evidence>
<keyword evidence="4" id="KW-0443">Lipid metabolism</keyword>
<dbReference type="PANTHER" id="PTHR23063">
    <property type="entry name" value="PHOSPHOLIPID ACYLTRANSFERASE"/>
    <property type="match status" value="1"/>
</dbReference>
<evidence type="ECO:0000313" key="9">
    <source>
        <dbReference type="Proteomes" id="UP000559027"/>
    </source>
</evidence>
<evidence type="ECO:0000256" key="6">
    <source>
        <dbReference type="ARBA" id="ARBA00023315"/>
    </source>
</evidence>
<feature type="transmembrane region" description="Helical" evidence="7">
    <location>
        <begin position="84"/>
        <end position="106"/>
    </location>
</feature>
<dbReference type="AlphaFoldDB" id="A0A8H5GFR6"/>
<dbReference type="EMBL" id="JAACJO010000001">
    <property type="protein sequence ID" value="KAF5364219.1"/>
    <property type="molecule type" value="Genomic_DNA"/>
</dbReference>
<gene>
    <name evidence="8" type="ORF">D9756_000717</name>
</gene>
<proteinExistence type="predicted"/>
<feature type="transmembrane region" description="Helical" evidence="7">
    <location>
        <begin position="118"/>
        <end position="138"/>
    </location>
</feature>
<evidence type="ECO:0000256" key="1">
    <source>
        <dbReference type="ARBA" id="ARBA00022679"/>
    </source>
</evidence>